<dbReference type="Gene3D" id="2.30.42.10">
    <property type="match status" value="2"/>
</dbReference>
<keyword evidence="10 11" id="KW-0472">Membrane</keyword>
<dbReference type="CDD" id="cd23081">
    <property type="entry name" value="cpPDZ_EcRseP-like"/>
    <property type="match status" value="2"/>
</dbReference>
<dbReference type="InterPro" id="IPR041489">
    <property type="entry name" value="PDZ_6"/>
</dbReference>
<evidence type="ECO:0000313" key="14">
    <source>
        <dbReference type="Proteomes" id="UP000218627"/>
    </source>
</evidence>
<keyword evidence="11" id="KW-0479">Metal-binding</keyword>
<comment type="similarity">
    <text evidence="3 11">Belongs to the peptidase M50B family.</text>
</comment>
<keyword evidence="8 11" id="KW-1133">Transmembrane helix</keyword>
<dbReference type="SUPFAM" id="SSF50156">
    <property type="entry name" value="PDZ domain-like"/>
    <property type="match status" value="2"/>
</dbReference>
<dbReference type="RefSeq" id="WP_096602512.1">
    <property type="nucleotide sequence ID" value="NZ_OBEN01000007.1"/>
</dbReference>
<evidence type="ECO:0000259" key="12">
    <source>
        <dbReference type="PROSITE" id="PS50106"/>
    </source>
</evidence>
<keyword evidence="7 11" id="KW-0862">Zinc</keyword>
<evidence type="ECO:0000256" key="11">
    <source>
        <dbReference type="RuleBase" id="RU362031"/>
    </source>
</evidence>
<feature type="domain" description="PDZ" evidence="12">
    <location>
        <begin position="126"/>
        <end position="171"/>
    </location>
</feature>
<feature type="domain" description="PDZ" evidence="12">
    <location>
        <begin position="190"/>
        <end position="254"/>
    </location>
</feature>
<evidence type="ECO:0000256" key="3">
    <source>
        <dbReference type="ARBA" id="ARBA00007931"/>
    </source>
</evidence>
<dbReference type="InterPro" id="IPR004387">
    <property type="entry name" value="Pept_M50_Zn"/>
</dbReference>
<dbReference type="AlphaFoldDB" id="A0A285P007"/>
<proteinExistence type="inferred from homology"/>
<feature type="transmembrane region" description="Helical" evidence="11">
    <location>
        <begin position="351"/>
        <end position="384"/>
    </location>
</feature>
<evidence type="ECO:0000256" key="8">
    <source>
        <dbReference type="ARBA" id="ARBA00022989"/>
    </source>
</evidence>
<organism evidence="13 14">
    <name type="scientific">Hydrogenobacter hydrogenophilus</name>
    <dbReference type="NCBI Taxonomy" id="35835"/>
    <lineage>
        <taxon>Bacteria</taxon>
        <taxon>Pseudomonadati</taxon>
        <taxon>Aquificota</taxon>
        <taxon>Aquificia</taxon>
        <taxon>Aquificales</taxon>
        <taxon>Aquificaceae</taxon>
        <taxon>Hydrogenobacter</taxon>
    </lineage>
</organism>
<dbReference type="GO" id="GO:0046872">
    <property type="term" value="F:metal ion binding"/>
    <property type="evidence" value="ECO:0007669"/>
    <property type="project" value="UniProtKB-KW"/>
</dbReference>
<dbReference type="NCBIfam" id="TIGR00054">
    <property type="entry name" value="RIP metalloprotease RseP"/>
    <property type="match status" value="1"/>
</dbReference>
<accession>A0A285P007</accession>
<evidence type="ECO:0000256" key="10">
    <source>
        <dbReference type="ARBA" id="ARBA00023136"/>
    </source>
</evidence>
<feature type="transmembrane region" description="Helical" evidence="11">
    <location>
        <begin position="405"/>
        <end position="426"/>
    </location>
</feature>
<keyword evidence="14" id="KW-1185">Reference proteome</keyword>
<comment type="subcellular location">
    <subcellularLocation>
        <location evidence="2">Membrane</location>
        <topology evidence="2">Multi-pass membrane protein</topology>
    </subcellularLocation>
</comment>
<dbReference type="EMBL" id="OBEN01000007">
    <property type="protein sequence ID" value="SNZ15039.1"/>
    <property type="molecule type" value="Genomic_DNA"/>
</dbReference>
<dbReference type="InterPro" id="IPR001478">
    <property type="entry name" value="PDZ"/>
</dbReference>
<evidence type="ECO:0000256" key="1">
    <source>
        <dbReference type="ARBA" id="ARBA00001947"/>
    </source>
</evidence>
<dbReference type="GO" id="GO:0016020">
    <property type="term" value="C:membrane"/>
    <property type="evidence" value="ECO:0007669"/>
    <property type="project" value="UniProtKB-SubCell"/>
</dbReference>
<dbReference type="EC" id="3.4.24.-" evidence="11"/>
<evidence type="ECO:0000256" key="6">
    <source>
        <dbReference type="ARBA" id="ARBA00022801"/>
    </source>
</evidence>
<dbReference type="CDD" id="cd06163">
    <property type="entry name" value="S2P-M50_PDZ_RseP-like"/>
    <property type="match status" value="1"/>
</dbReference>
<evidence type="ECO:0000313" key="13">
    <source>
        <dbReference type="EMBL" id="SNZ15039.1"/>
    </source>
</evidence>
<sequence length="431" mass="47209">METLLAFLILIGVLVWFHEFGHFLFAKLFGVKVEVFSIGFGPVVLSKKWGETEYRVSAIPLGGFVKLYGEEENSDDPRAFSSKKNYQKILIASGGPLFNFILAVLLFALIFSVGKPTPSYVLEKPLVGHVVENSPAQKLGLKEGDLLLEINGKKVNTWKDFENVVLESVLKKNWNIVVLRNGQVLQLSGSVELSKAHSFGVEPYIKPVIGKVLPKSPAEQVGIKEGDEILEINGKKVKSWYDAVALIRSTKGEIIKLKIKRDGQVLEKHVIPMVDKRTGTPLLGVSPRIELISVKEPLGEAVLEAFKKTQDLTVLSIKALWGLITGGLSLKTLGGPIAIAQLAGESAQQGLIAFLGMMAFISVQLAVFNLIPLPVLDGGLILLFLIESIRRRPLSQKFKENWQKVGFAIIIALSAFVILNDIVRLITGSGV</sequence>
<evidence type="ECO:0000256" key="9">
    <source>
        <dbReference type="ARBA" id="ARBA00023049"/>
    </source>
</evidence>
<protein>
    <recommendedName>
        <fullName evidence="11">Zinc metalloprotease</fullName>
        <ecNumber evidence="11">3.4.24.-</ecNumber>
    </recommendedName>
</protein>
<keyword evidence="9 11" id="KW-0482">Metalloprotease</keyword>
<dbReference type="GO" id="GO:0004222">
    <property type="term" value="F:metalloendopeptidase activity"/>
    <property type="evidence" value="ECO:0007669"/>
    <property type="project" value="InterPro"/>
</dbReference>
<feature type="transmembrane region" description="Helical" evidence="11">
    <location>
        <begin position="89"/>
        <end position="111"/>
    </location>
</feature>
<comment type="cofactor">
    <cofactor evidence="1 11">
        <name>Zn(2+)</name>
        <dbReference type="ChEBI" id="CHEBI:29105"/>
    </cofactor>
</comment>
<dbReference type="PROSITE" id="PS50106">
    <property type="entry name" value="PDZ"/>
    <property type="match status" value="2"/>
</dbReference>
<dbReference type="GO" id="GO:0006508">
    <property type="term" value="P:proteolysis"/>
    <property type="evidence" value="ECO:0007669"/>
    <property type="project" value="UniProtKB-KW"/>
</dbReference>
<evidence type="ECO:0000256" key="2">
    <source>
        <dbReference type="ARBA" id="ARBA00004141"/>
    </source>
</evidence>
<keyword evidence="6 11" id="KW-0378">Hydrolase</keyword>
<dbReference type="Proteomes" id="UP000218627">
    <property type="component" value="Unassembled WGS sequence"/>
</dbReference>
<reference evidence="14" key="1">
    <citation type="submission" date="2017-09" db="EMBL/GenBank/DDBJ databases">
        <authorList>
            <person name="Varghese N."/>
            <person name="Submissions S."/>
        </authorList>
    </citation>
    <scope>NUCLEOTIDE SEQUENCE [LARGE SCALE GENOMIC DNA]</scope>
    <source>
        <strain evidence="14">DSM 2913</strain>
    </source>
</reference>
<dbReference type="PANTHER" id="PTHR42837:SF2">
    <property type="entry name" value="MEMBRANE METALLOPROTEASE ARASP2, CHLOROPLASTIC-RELATED"/>
    <property type="match status" value="1"/>
</dbReference>
<dbReference type="SMART" id="SM00228">
    <property type="entry name" value="PDZ"/>
    <property type="match status" value="2"/>
</dbReference>
<dbReference type="OrthoDB" id="9782003at2"/>
<keyword evidence="4 13" id="KW-0645">Protease</keyword>
<dbReference type="InterPro" id="IPR036034">
    <property type="entry name" value="PDZ_sf"/>
</dbReference>
<evidence type="ECO:0000256" key="7">
    <source>
        <dbReference type="ARBA" id="ARBA00022833"/>
    </source>
</evidence>
<dbReference type="PANTHER" id="PTHR42837">
    <property type="entry name" value="REGULATOR OF SIGMA-E PROTEASE RSEP"/>
    <property type="match status" value="1"/>
</dbReference>
<evidence type="ECO:0000256" key="4">
    <source>
        <dbReference type="ARBA" id="ARBA00022670"/>
    </source>
</evidence>
<dbReference type="Pfam" id="PF17820">
    <property type="entry name" value="PDZ_6"/>
    <property type="match status" value="2"/>
</dbReference>
<name>A0A285P007_9AQUI</name>
<gene>
    <name evidence="13" type="ORF">SAMN06265353_1264</name>
</gene>
<evidence type="ECO:0000256" key="5">
    <source>
        <dbReference type="ARBA" id="ARBA00022692"/>
    </source>
</evidence>
<dbReference type="InterPro" id="IPR008915">
    <property type="entry name" value="Peptidase_M50"/>
</dbReference>
<feature type="transmembrane region" description="Helical" evidence="11">
    <location>
        <begin position="6"/>
        <end position="25"/>
    </location>
</feature>
<keyword evidence="5 11" id="KW-0812">Transmembrane</keyword>
<dbReference type="Pfam" id="PF02163">
    <property type="entry name" value="Peptidase_M50"/>
    <property type="match status" value="1"/>
</dbReference>